<keyword evidence="1" id="KW-0812">Transmembrane</keyword>
<keyword evidence="2" id="KW-0808">Transferase</keyword>
<dbReference type="AlphaFoldDB" id="A0A5N5QHW2"/>
<dbReference type="EMBL" id="SSOP01000116">
    <property type="protein sequence ID" value="KAB5591219.1"/>
    <property type="molecule type" value="Genomic_DNA"/>
</dbReference>
<dbReference type="GO" id="GO:0016740">
    <property type="term" value="F:transferase activity"/>
    <property type="evidence" value="ECO:0007669"/>
    <property type="project" value="UniProtKB-KW"/>
</dbReference>
<evidence type="ECO:0000256" key="1">
    <source>
        <dbReference type="SAM" id="Phobius"/>
    </source>
</evidence>
<sequence length="410" mass="46863">MESPATQALARIRREKLLKTGLAVVLAVCFALGLTLWGLWYYPSSHLDMTFLDIGKGSVEQSTNEPHYFQSNDSAHQPDNERKLTYAQEIFGPNVRAGSLGPYSSGGVGPKPRFAYVFYATQKEYLCNLINFDLLRRYEVAGEFALIYPTAWQRDHAVVSSQIAAFIKLMQLKGSTSAIRQMLDKARDKYNANLHPVELWSTHQGDPTWSESLTKLYIFGMTNYTRLIYLDSDGLALNNLDHLFIAPQARIALPRAYWLDEPGKLASHIMVITPSNSMMHRIKEWVNSGGTAIGFDMEVVNKLSASSSLILPHRRYAMLTGEFRNKDHSKYLAEEGPDAEWNPHAEMSASYYIHFSDWPLPKPWIKATVEQIRQAQPACDQHEKVKCWNRKHWQNVYDLYHEQKDKVCIN</sequence>
<dbReference type="OrthoDB" id="3055720at2759"/>
<dbReference type="Proteomes" id="UP000383932">
    <property type="component" value="Unassembled WGS sequence"/>
</dbReference>
<evidence type="ECO:0000313" key="3">
    <source>
        <dbReference type="Proteomes" id="UP000383932"/>
    </source>
</evidence>
<comment type="caution">
    <text evidence="2">The sequence shown here is derived from an EMBL/GenBank/DDBJ whole genome shotgun (WGS) entry which is preliminary data.</text>
</comment>
<dbReference type="PANTHER" id="PTHR11183">
    <property type="entry name" value="GLYCOGENIN SUBFAMILY MEMBER"/>
    <property type="match status" value="1"/>
</dbReference>
<keyword evidence="3" id="KW-1185">Reference proteome</keyword>
<evidence type="ECO:0000313" key="2">
    <source>
        <dbReference type="EMBL" id="KAB5591219.1"/>
    </source>
</evidence>
<gene>
    <name evidence="2" type="ORF">CTheo_5336</name>
</gene>
<accession>A0A5N5QHW2</accession>
<name>A0A5N5QHW2_9AGAM</name>
<feature type="transmembrane region" description="Helical" evidence="1">
    <location>
        <begin position="21"/>
        <end position="42"/>
    </location>
</feature>
<protein>
    <submittedName>
        <fullName evidence="2">Glucose N-acetyltransferase 1</fullName>
    </submittedName>
</protein>
<dbReference type="Gene3D" id="3.90.550.10">
    <property type="entry name" value="Spore Coat Polysaccharide Biosynthesis Protein SpsA, Chain A"/>
    <property type="match status" value="1"/>
</dbReference>
<keyword evidence="1" id="KW-1133">Transmembrane helix</keyword>
<keyword evidence="1" id="KW-0472">Membrane</keyword>
<organism evidence="2 3">
    <name type="scientific">Ceratobasidium theobromae</name>
    <dbReference type="NCBI Taxonomy" id="1582974"/>
    <lineage>
        <taxon>Eukaryota</taxon>
        <taxon>Fungi</taxon>
        <taxon>Dikarya</taxon>
        <taxon>Basidiomycota</taxon>
        <taxon>Agaricomycotina</taxon>
        <taxon>Agaricomycetes</taxon>
        <taxon>Cantharellales</taxon>
        <taxon>Ceratobasidiaceae</taxon>
        <taxon>Ceratobasidium</taxon>
    </lineage>
</organism>
<proteinExistence type="predicted"/>
<reference evidence="2 3" key="1">
    <citation type="journal article" date="2019" name="Fungal Biol. Biotechnol.">
        <title>Draft genome sequence of fastidious pathogen Ceratobasidium theobromae, which causes vascular-streak dieback in Theobroma cacao.</title>
        <authorList>
            <person name="Ali S.S."/>
            <person name="Asman A."/>
            <person name="Shao J."/>
            <person name="Firmansyah A.P."/>
            <person name="Susilo A.W."/>
            <person name="Rosmana A."/>
            <person name="McMahon P."/>
            <person name="Junaid M."/>
            <person name="Guest D."/>
            <person name="Kheng T.Y."/>
            <person name="Meinhardt L.W."/>
            <person name="Bailey B.A."/>
        </authorList>
    </citation>
    <scope>NUCLEOTIDE SEQUENCE [LARGE SCALE GENOMIC DNA]</scope>
    <source>
        <strain evidence="2 3">CT2</strain>
    </source>
</reference>
<dbReference type="InterPro" id="IPR029044">
    <property type="entry name" value="Nucleotide-diphossugar_trans"/>
</dbReference>
<dbReference type="InterPro" id="IPR050587">
    <property type="entry name" value="GNT1/Glycosyltrans_8"/>
</dbReference>
<dbReference type="SUPFAM" id="SSF53448">
    <property type="entry name" value="Nucleotide-diphospho-sugar transferases"/>
    <property type="match status" value="1"/>
</dbReference>